<accession>A0A382XEW6</accession>
<dbReference type="InterPro" id="IPR011049">
    <property type="entry name" value="Serralysin-like_metalloprot_C"/>
</dbReference>
<feature type="non-terminal residue" evidence="1">
    <location>
        <position position="1"/>
    </location>
</feature>
<protein>
    <submittedName>
        <fullName evidence="1">Uncharacterized protein</fullName>
    </submittedName>
</protein>
<dbReference type="GO" id="GO:0005509">
    <property type="term" value="F:calcium ion binding"/>
    <property type="evidence" value="ECO:0007669"/>
    <property type="project" value="InterPro"/>
</dbReference>
<feature type="non-terminal residue" evidence="1">
    <location>
        <position position="270"/>
    </location>
</feature>
<dbReference type="InterPro" id="IPR001343">
    <property type="entry name" value="Hemolysn_Ca-bd"/>
</dbReference>
<organism evidence="1">
    <name type="scientific">marine metagenome</name>
    <dbReference type="NCBI Taxonomy" id="408172"/>
    <lineage>
        <taxon>unclassified sequences</taxon>
        <taxon>metagenomes</taxon>
        <taxon>ecological metagenomes</taxon>
    </lineage>
</organism>
<dbReference type="EMBL" id="UINC01167178">
    <property type="protein sequence ID" value="SVD69533.1"/>
    <property type="molecule type" value="Genomic_DNA"/>
</dbReference>
<dbReference type="Gene3D" id="2.150.10.10">
    <property type="entry name" value="Serralysin-like metalloprotease, C-terminal"/>
    <property type="match status" value="2"/>
</dbReference>
<dbReference type="SUPFAM" id="SSF51120">
    <property type="entry name" value="beta-Roll"/>
    <property type="match status" value="2"/>
</dbReference>
<name>A0A382XEW6_9ZZZZ</name>
<proteinExistence type="predicted"/>
<gene>
    <name evidence="1" type="ORF">METZ01_LOCUS422387</name>
</gene>
<dbReference type="PRINTS" id="PR00313">
    <property type="entry name" value="CABNDNGRPT"/>
</dbReference>
<sequence length="270" mass="28576">YTPMWFDILAARYLYSYNKQTESYDIPEVNSGDDTYYITGPVNFTIFETGGIDTLDFSTMGLDATINLHSVLSYIGTDEIDYYDTEFTTGFIIGVYALNSHIENVNAGSGNDTITCNDAANIIVCGPGSDTVRSVGAEDSVYGDAGDDVFVISDAGFSLIDGGDGSDTMSWDESTGVNGQELTLTTGGAINIENLYGTSATETIKGDANDNVLKGGSGGTDTIYGYAGNDTLYGHGIDSDNYNDSNYTDAKTLYGGAGNDTLYGGYGDDT</sequence>
<reference evidence="1" key="1">
    <citation type="submission" date="2018-05" db="EMBL/GenBank/DDBJ databases">
        <authorList>
            <person name="Lanie J.A."/>
            <person name="Ng W.-L."/>
            <person name="Kazmierczak K.M."/>
            <person name="Andrzejewski T.M."/>
            <person name="Davidsen T.M."/>
            <person name="Wayne K.J."/>
            <person name="Tettelin H."/>
            <person name="Glass J.I."/>
            <person name="Rusch D."/>
            <person name="Podicherti R."/>
            <person name="Tsui H.-C.T."/>
            <person name="Winkler M.E."/>
        </authorList>
    </citation>
    <scope>NUCLEOTIDE SEQUENCE</scope>
</reference>
<dbReference type="AlphaFoldDB" id="A0A382XEW6"/>
<dbReference type="Pfam" id="PF00353">
    <property type="entry name" value="HemolysinCabind"/>
    <property type="match status" value="4"/>
</dbReference>
<evidence type="ECO:0000313" key="1">
    <source>
        <dbReference type="EMBL" id="SVD69533.1"/>
    </source>
</evidence>